<evidence type="ECO:0000313" key="4">
    <source>
        <dbReference type="Proteomes" id="UP001140076"/>
    </source>
</evidence>
<feature type="compositionally biased region" description="Pro residues" evidence="1">
    <location>
        <begin position="195"/>
        <end position="205"/>
    </location>
</feature>
<organism evidence="3 4">
    <name type="scientific">Streptomonospora mangrovi</name>
    <dbReference type="NCBI Taxonomy" id="2883123"/>
    <lineage>
        <taxon>Bacteria</taxon>
        <taxon>Bacillati</taxon>
        <taxon>Actinomycetota</taxon>
        <taxon>Actinomycetes</taxon>
        <taxon>Streptosporangiales</taxon>
        <taxon>Nocardiopsidaceae</taxon>
        <taxon>Streptomonospora</taxon>
    </lineage>
</organism>
<feature type="transmembrane region" description="Helical" evidence="2">
    <location>
        <begin position="50"/>
        <end position="68"/>
    </location>
</feature>
<evidence type="ECO:0000256" key="1">
    <source>
        <dbReference type="SAM" id="MobiDB-lite"/>
    </source>
</evidence>
<dbReference type="EMBL" id="JAJAQC010000028">
    <property type="protein sequence ID" value="MDA0565950.1"/>
    <property type="molecule type" value="Genomic_DNA"/>
</dbReference>
<dbReference type="AlphaFoldDB" id="A0A9X3SGG3"/>
<feature type="region of interest" description="Disordered" evidence="1">
    <location>
        <begin position="141"/>
        <end position="265"/>
    </location>
</feature>
<proteinExistence type="predicted"/>
<feature type="transmembrane region" description="Helical" evidence="2">
    <location>
        <begin position="75"/>
        <end position="94"/>
    </location>
</feature>
<feature type="transmembrane region" description="Helical" evidence="2">
    <location>
        <begin position="114"/>
        <end position="134"/>
    </location>
</feature>
<keyword evidence="2" id="KW-1133">Transmembrane helix</keyword>
<sequence length="265" mass="27643">MSNALRHVLGLLIGLLLAPVLAFGLAWAPRWPAEAGLDPGLLRVPGAPEWAVPVGVLLFLALLLGLLMGSRISPLAALVAGLALAALGALRTAAPPEALPRSGDLLTPDSPDTWFAWGPVLLLAGAALVFSALWPSRWRGRRRRDDRAGDTGYDSDYGSGYDTGYSGRADDDTRFAEGTGPGHGRHHRRDDRPGGPGPSGTPPQGTPTTVWDADGMPPRYHTSGQAGSEAGWTDPPRSAPPGGGPTDTAPSRPPRWEDSGPGVSR</sequence>
<dbReference type="Proteomes" id="UP001140076">
    <property type="component" value="Unassembled WGS sequence"/>
</dbReference>
<evidence type="ECO:0000256" key="2">
    <source>
        <dbReference type="SAM" id="Phobius"/>
    </source>
</evidence>
<gene>
    <name evidence="3" type="ORF">LG943_16750</name>
</gene>
<reference evidence="3" key="1">
    <citation type="submission" date="2021-10" db="EMBL/GenBank/DDBJ databases">
        <title>Streptomonospora sp. nov., isolated from mangrove soil.</title>
        <authorList>
            <person name="Chen X."/>
            <person name="Ge X."/>
            <person name="Liu W."/>
        </authorList>
    </citation>
    <scope>NUCLEOTIDE SEQUENCE</scope>
    <source>
        <strain evidence="3">S1-112</strain>
    </source>
</reference>
<keyword evidence="2" id="KW-0472">Membrane</keyword>
<protein>
    <recommendedName>
        <fullName evidence="5">Tryptophan-associated transmembrane protein</fullName>
    </recommendedName>
</protein>
<evidence type="ECO:0008006" key="5">
    <source>
        <dbReference type="Google" id="ProtNLM"/>
    </source>
</evidence>
<accession>A0A9X3SGG3</accession>
<name>A0A9X3SGG3_9ACTN</name>
<keyword evidence="2" id="KW-0812">Transmembrane</keyword>
<evidence type="ECO:0000313" key="3">
    <source>
        <dbReference type="EMBL" id="MDA0565950.1"/>
    </source>
</evidence>
<comment type="caution">
    <text evidence="3">The sequence shown here is derived from an EMBL/GenBank/DDBJ whole genome shotgun (WGS) entry which is preliminary data.</text>
</comment>
<feature type="compositionally biased region" description="Low complexity" evidence="1">
    <location>
        <begin position="150"/>
        <end position="167"/>
    </location>
</feature>
<dbReference type="RefSeq" id="WP_270073212.1">
    <property type="nucleotide sequence ID" value="NZ_JAJAQC010000028.1"/>
</dbReference>
<keyword evidence="4" id="KW-1185">Reference proteome</keyword>